<comment type="caution">
    <text evidence="7">The sequence shown here is derived from an EMBL/GenBank/DDBJ whole genome shotgun (WGS) entry which is preliminary data.</text>
</comment>
<keyword evidence="5 6" id="KW-0472">Membrane</keyword>
<reference evidence="7 8" key="1">
    <citation type="submission" date="2016-09" db="EMBL/GenBank/DDBJ databases">
        <title>Rhizobium oryziradicis sp. nov., isolated from the root of rice.</title>
        <authorList>
            <person name="Zhao J."/>
            <person name="Zhang X."/>
        </authorList>
    </citation>
    <scope>NUCLEOTIDE SEQUENCE [LARGE SCALE GENOMIC DNA]</scope>
    <source>
        <strain evidence="7 8">N19</strain>
    </source>
</reference>
<evidence type="ECO:0000256" key="2">
    <source>
        <dbReference type="ARBA" id="ARBA00007524"/>
    </source>
</evidence>
<dbReference type="PANTHER" id="PTHR10057">
    <property type="entry name" value="PERIPHERAL-TYPE BENZODIAZEPINE RECEPTOR"/>
    <property type="match status" value="1"/>
</dbReference>
<dbReference type="PANTHER" id="PTHR10057:SF0">
    <property type="entry name" value="TRANSLOCATOR PROTEIN"/>
    <property type="match status" value="1"/>
</dbReference>
<dbReference type="AlphaFoldDB" id="A0A1Q8ZTE4"/>
<gene>
    <name evidence="7" type="ORF">BJF95_17965</name>
</gene>
<protein>
    <submittedName>
        <fullName evidence="7">Sensor histidine kinase</fullName>
    </submittedName>
</protein>
<dbReference type="Proteomes" id="UP000186894">
    <property type="component" value="Unassembled WGS sequence"/>
</dbReference>
<keyword evidence="7" id="KW-0418">Kinase</keyword>
<dbReference type="OrthoDB" id="9795496at2"/>
<keyword evidence="4 6" id="KW-1133">Transmembrane helix</keyword>
<dbReference type="STRING" id="1867956.BJF95_17965"/>
<feature type="transmembrane region" description="Helical" evidence="6">
    <location>
        <begin position="5"/>
        <end position="24"/>
    </location>
</feature>
<evidence type="ECO:0000256" key="4">
    <source>
        <dbReference type="ARBA" id="ARBA00022989"/>
    </source>
</evidence>
<dbReference type="CDD" id="cd15904">
    <property type="entry name" value="TSPO_MBR"/>
    <property type="match status" value="1"/>
</dbReference>
<dbReference type="Gene3D" id="1.20.1260.100">
    <property type="entry name" value="TspO/MBR protein"/>
    <property type="match status" value="1"/>
</dbReference>
<organism evidence="7 8">
    <name type="scientific">Rhizobium oryziradicis</name>
    <dbReference type="NCBI Taxonomy" id="1867956"/>
    <lineage>
        <taxon>Bacteria</taxon>
        <taxon>Pseudomonadati</taxon>
        <taxon>Pseudomonadota</taxon>
        <taxon>Alphaproteobacteria</taxon>
        <taxon>Hyphomicrobiales</taxon>
        <taxon>Rhizobiaceae</taxon>
        <taxon>Rhizobium/Agrobacterium group</taxon>
        <taxon>Rhizobium</taxon>
    </lineage>
</organism>
<proteinExistence type="inferred from homology"/>
<feature type="transmembrane region" description="Helical" evidence="6">
    <location>
        <begin position="128"/>
        <end position="149"/>
    </location>
</feature>
<dbReference type="GO" id="GO:0016020">
    <property type="term" value="C:membrane"/>
    <property type="evidence" value="ECO:0007669"/>
    <property type="project" value="UniProtKB-SubCell"/>
</dbReference>
<feature type="transmembrane region" description="Helical" evidence="6">
    <location>
        <begin position="44"/>
        <end position="62"/>
    </location>
</feature>
<comment type="similarity">
    <text evidence="2">Belongs to the TspO/BZRP family.</text>
</comment>
<keyword evidence="3 6" id="KW-0812">Transmembrane</keyword>
<evidence type="ECO:0000256" key="6">
    <source>
        <dbReference type="SAM" id="Phobius"/>
    </source>
</evidence>
<dbReference type="FunFam" id="1.20.1260.100:FF:000001">
    <property type="entry name" value="translocator protein 2"/>
    <property type="match status" value="1"/>
</dbReference>
<evidence type="ECO:0000313" key="7">
    <source>
        <dbReference type="EMBL" id="OLP45208.1"/>
    </source>
</evidence>
<dbReference type="Pfam" id="PF03073">
    <property type="entry name" value="TspO_MBR"/>
    <property type="match status" value="1"/>
</dbReference>
<dbReference type="GO" id="GO:0016301">
    <property type="term" value="F:kinase activity"/>
    <property type="evidence" value="ECO:0007669"/>
    <property type="project" value="UniProtKB-KW"/>
</dbReference>
<accession>A0A1Q8ZTE4</accession>
<sequence length="150" mass="16654">MRTAWINLAFIIVTTGIGVLIGFANLPGSWYAGLVKPAFNPPNWIFGPVWSVLYVLVGVAGGRIWQRAKTSNVMALWFLQMALNFSWSPAFFGMKNTGLALVIILALLALIFAFIWRARRLDKIATLCFVPYAAWVSFAAVLNLALYLLN</sequence>
<dbReference type="PIRSF" id="PIRSF005859">
    <property type="entry name" value="PBR"/>
    <property type="match status" value="1"/>
</dbReference>
<feature type="transmembrane region" description="Helical" evidence="6">
    <location>
        <begin position="74"/>
        <end position="92"/>
    </location>
</feature>
<name>A0A1Q8ZTE4_9HYPH</name>
<evidence type="ECO:0000313" key="8">
    <source>
        <dbReference type="Proteomes" id="UP000186894"/>
    </source>
</evidence>
<comment type="subcellular location">
    <subcellularLocation>
        <location evidence="1">Membrane</location>
        <topology evidence="1">Multi-pass membrane protein</topology>
    </subcellularLocation>
</comment>
<evidence type="ECO:0000256" key="3">
    <source>
        <dbReference type="ARBA" id="ARBA00022692"/>
    </source>
</evidence>
<dbReference type="InterPro" id="IPR004307">
    <property type="entry name" value="TspO_MBR"/>
</dbReference>
<evidence type="ECO:0000256" key="1">
    <source>
        <dbReference type="ARBA" id="ARBA00004141"/>
    </source>
</evidence>
<dbReference type="EMBL" id="MKIM01000025">
    <property type="protein sequence ID" value="OLP45208.1"/>
    <property type="molecule type" value="Genomic_DNA"/>
</dbReference>
<dbReference type="GO" id="GO:0033013">
    <property type="term" value="P:tetrapyrrole metabolic process"/>
    <property type="evidence" value="ECO:0007669"/>
    <property type="project" value="UniProtKB-ARBA"/>
</dbReference>
<evidence type="ECO:0000256" key="5">
    <source>
        <dbReference type="ARBA" id="ARBA00023136"/>
    </source>
</evidence>
<keyword evidence="7" id="KW-0808">Transferase</keyword>
<feature type="transmembrane region" description="Helical" evidence="6">
    <location>
        <begin position="98"/>
        <end position="116"/>
    </location>
</feature>
<dbReference type="InterPro" id="IPR038330">
    <property type="entry name" value="TspO/MBR-related_sf"/>
</dbReference>
<dbReference type="RefSeq" id="WP_075639121.1">
    <property type="nucleotide sequence ID" value="NZ_MKIM01000025.1"/>
</dbReference>
<keyword evidence="8" id="KW-1185">Reference proteome</keyword>